<keyword evidence="3 6" id="KW-1133">Transmembrane helix</keyword>
<dbReference type="Gene3D" id="1.10.3730.20">
    <property type="match status" value="1"/>
</dbReference>
<feature type="transmembrane region" description="Helical" evidence="6">
    <location>
        <begin position="295"/>
        <end position="314"/>
    </location>
</feature>
<feature type="transmembrane region" description="Helical" evidence="6">
    <location>
        <begin position="93"/>
        <end position="113"/>
    </location>
</feature>
<keyword evidence="8" id="KW-1185">Reference proteome</keyword>
<keyword evidence="2 6" id="KW-0812">Transmembrane</keyword>
<comment type="subcellular location">
    <subcellularLocation>
        <location evidence="1">Membrane</location>
        <topology evidence="1">Multi-pass membrane protein</topology>
    </subcellularLocation>
</comment>
<feature type="compositionally biased region" description="Polar residues" evidence="5">
    <location>
        <begin position="488"/>
        <end position="499"/>
    </location>
</feature>
<comment type="caution">
    <text evidence="7">The sequence shown here is derived from an EMBL/GenBank/DDBJ whole genome shotgun (WGS) entry which is preliminary data.</text>
</comment>
<feature type="transmembrane region" description="Helical" evidence="6">
    <location>
        <begin position="269"/>
        <end position="288"/>
    </location>
</feature>
<feature type="region of interest" description="Disordered" evidence="5">
    <location>
        <begin position="488"/>
        <end position="612"/>
    </location>
</feature>
<dbReference type="SUPFAM" id="SSF103481">
    <property type="entry name" value="Multidrug resistance efflux transporter EmrE"/>
    <property type="match status" value="1"/>
</dbReference>
<dbReference type="AlphaFoldDB" id="A0A5N5QI18"/>
<feature type="transmembrane region" description="Helical" evidence="6">
    <location>
        <begin position="27"/>
        <end position="48"/>
    </location>
</feature>
<feature type="compositionally biased region" description="Basic and acidic residues" evidence="5">
    <location>
        <begin position="561"/>
        <end position="594"/>
    </location>
</feature>
<reference evidence="7 8" key="1">
    <citation type="journal article" date="2019" name="Fungal Biol. Biotechnol.">
        <title>Draft genome sequence of fastidious pathogen Ceratobasidium theobromae, which causes vascular-streak dieback in Theobroma cacao.</title>
        <authorList>
            <person name="Ali S.S."/>
            <person name="Asman A."/>
            <person name="Shao J."/>
            <person name="Firmansyah A.P."/>
            <person name="Susilo A.W."/>
            <person name="Rosmana A."/>
            <person name="McMahon P."/>
            <person name="Junaid M."/>
            <person name="Guest D."/>
            <person name="Kheng T.Y."/>
            <person name="Meinhardt L.W."/>
            <person name="Bailey B.A."/>
        </authorList>
    </citation>
    <scope>NUCLEOTIDE SEQUENCE [LARGE SCALE GENOMIC DNA]</scope>
    <source>
        <strain evidence="7 8">CT2</strain>
    </source>
</reference>
<feature type="transmembrane region" description="Helical" evidence="6">
    <location>
        <begin position="143"/>
        <end position="161"/>
    </location>
</feature>
<accession>A0A5N5QI18</accession>
<dbReference type="InterPro" id="IPR037185">
    <property type="entry name" value="EmrE-like"/>
</dbReference>
<keyword evidence="4 6" id="KW-0472">Membrane</keyword>
<evidence type="ECO:0000256" key="3">
    <source>
        <dbReference type="ARBA" id="ARBA00022989"/>
    </source>
</evidence>
<feature type="transmembrane region" description="Helical" evidence="6">
    <location>
        <begin position="182"/>
        <end position="206"/>
    </location>
</feature>
<evidence type="ECO:0000313" key="7">
    <source>
        <dbReference type="EMBL" id="KAB5591304.1"/>
    </source>
</evidence>
<evidence type="ECO:0000256" key="5">
    <source>
        <dbReference type="SAM" id="MobiDB-lite"/>
    </source>
</evidence>
<dbReference type="GO" id="GO:0015095">
    <property type="term" value="F:magnesium ion transmembrane transporter activity"/>
    <property type="evidence" value="ECO:0007669"/>
    <property type="project" value="InterPro"/>
</dbReference>
<proteinExistence type="predicted"/>
<dbReference type="EMBL" id="SSOP01000112">
    <property type="protein sequence ID" value="KAB5591304.1"/>
    <property type="molecule type" value="Genomic_DNA"/>
</dbReference>
<dbReference type="PANTHER" id="PTHR12570:SF92">
    <property type="entry name" value="SPICHTHYIN, ISOFORM B"/>
    <property type="match status" value="1"/>
</dbReference>
<dbReference type="Pfam" id="PF05653">
    <property type="entry name" value="Mg_trans_NIPA"/>
    <property type="match status" value="1"/>
</dbReference>
<feature type="transmembrane region" description="Helical" evidence="6">
    <location>
        <begin position="212"/>
        <end position="234"/>
    </location>
</feature>
<name>A0A5N5QI18_9AGAM</name>
<sequence length="612" mass="65848">MASTSISSTASATATESSSSLSMPSQFRVVGVILAVVSGLLIGASYVFKKVKRYGNGLMSRATLSNECLGLISSQAGGAAGEGVAYLKSGMWWTGMIMMILGEICNFAAYAFVEAIVVTPLGALSVVICAILSSIFINEKLSFFGWVGCFLCIVGSVIIALNGPKEGTVSTIREFEKLFVSVGFLVFGGIIIAASIIIIFFVAPKYGKKSMIWYILVCSMIGGLSVSCIQALGSSIITSIRGQNQAITEIYYLNVALALFNTAMVTPTYYVIFTFCTLVTSAILYRGFKATVTEIITVVMGFLVICAGITILQMSKVDPKTLGLGRRATLLLDADRPTRDAEKGEVSAIEEPGIDAIRGGLGVIGSIVRARSLASSRGTIRSRRAAHGHSRDDSVASARTEVGRLPSLSGLQRHQLFDNPVPPLPEDAAERISMYSNVVSPRVPKKHQTTIQFRESDLAGHDHEVTEQEGREAELALDDFIQRTASPGTATATVTSTRQLYDDPYAQTSPGASKARYDPFSLRQDSLASLPEGGRESLSPDGAESPPRSGGRFQRSYPHNPEIDREESMSLVHGREMGYEHEREEQSTLERHPGMPDVSNGGIRLVPSLPRR</sequence>
<organism evidence="7 8">
    <name type="scientific">Ceratobasidium theobromae</name>
    <dbReference type="NCBI Taxonomy" id="1582974"/>
    <lineage>
        <taxon>Eukaryota</taxon>
        <taxon>Fungi</taxon>
        <taxon>Dikarya</taxon>
        <taxon>Basidiomycota</taxon>
        <taxon>Agaricomycotina</taxon>
        <taxon>Agaricomycetes</taxon>
        <taxon>Cantharellales</taxon>
        <taxon>Ceratobasidiaceae</taxon>
        <taxon>Ceratobasidium</taxon>
    </lineage>
</organism>
<evidence type="ECO:0000256" key="4">
    <source>
        <dbReference type="ARBA" id="ARBA00023136"/>
    </source>
</evidence>
<protein>
    <submittedName>
        <fullName evidence="7">Magnesium transporter NIPA1</fullName>
    </submittedName>
</protein>
<dbReference type="Proteomes" id="UP000383932">
    <property type="component" value="Unassembled WGS sequence"/>
</dbReference>
<gene>
    <name evidence="7" type="ORF">CTheo_5263</name>
</gene>
<dbReference type="PANTHER" id="PTHR12570">
    <property type="match status" value="1"/>
</dbReference>
<feature type="transmembrane region" description="Helical" evidence="6">
    <location>
        <begin position="120"/>
        <end position="137"/>
    </location>
</feature>
<dbReference type="GO" id="GO:0016020">
    <property type="term" value="C:membrane"/>
    <property type="evidence" value="ECO:0007669"/>
    <property type="project" value="UniProtKB-SubCell"/>
</dbReference>
<evidence type="ECO:0000256" key="1">
    <source>
        <dbReference type="ARBA" id="ARBA00004141"/>
    </source>
</evidence>
<evidence type="ECO:0000256" key="2">
    <source>
        <dbReference type="ARBA" id="ARBA00022692"/>
    </source>
</evidence>
<evidence type="ECO:0000313" key="8">
    <source>
        <dbReference type="Proteomes" id="UP000383932"/>
    </source>
</evidence>
<feature type="region of interest" description="Disordered" evidence="5">
    <location>
        <begin position="379"/>
        <end position="398"/>
    </location>
</feature>
<evidence type="ECO:0000256" key="6">
    <source>
        <dbReference type="SAM" id="Phobius"/>
    </source>
</evidence>
<dbReference type="InterPro" id="IPR008521">
    <property type="entry name" value="Mg_trans_NIPA"/>
</dbReference>
<dbReference type="OrthoDB" id="6428174at2759"/>